<proteinExistence type="predicted"/>
<dbReference type="HOGENOM" id="CLU_639112_0_0_9"/>
<feature type="transmembrane region" description="Helical" evidence="1">
    <location>
        <begin position="160"/>
        <end position="177"/>
    </location>
</feature>
<evidence type="ECO:0000313" key="2">
    <source>
        <dbReference type="EMBL" id="ADU24041.1"/>
    </source>
</evidence>
<feature type="transmembrane region" description="Helical" evidence="1">
    <location>
        <begin position="231"/>
        <end position="249"/>
    </location>
</feature>
<name>E6UK45_RUMA7</name>
<evidence type="ECO:0000313" key="3">
    <source>
        <dbReference type="Proteomes" id="UP000006919"/>
    </source>
</evidence>
<dbReference type="AlphaFoldDB" id="E6UK45"/>
<feature type="transmembrane region" description="Helical" evidence="1">
    <location>
        <begin position="12"/>
        <end position="28"/>
    </location>
</feature>
<reference evidence="3" key="1">
    <citation type="journal article" date="2011" name="J. Bacteriol.">
        <title>Complete genome of the cellulolytic ruminal bacterium Ruminococcus albus 7.</title>
        <authorList>
            <person name="Suen G."/>
            <person name="Stevenson D.M."/>
            <person name="Bruce D.C."/>
            <person name="Chertkov O."/>
            <person name="Copeland A."/>
            <person name="Cheng J.F."/>
            <person name="Detter C."/>
            <person name="Detter J.C."/>
            <person name="Goodwin L.A."/>
            <person name="Han C.S."/>
            <person name="Hauser L.J."/>
            <person name="Ivanova N.N."/>
            <person name="Kyrpides N.C."/>
            <person name="Land M.L."/>
            <person name="Lapidus A."/>
            <person name="Lucas S."/>
            <person name="Ovchinnikova G."/>
            <person name="Pitluck S."/>
            <person name="Tapia R."/>
            <person name="Woyke T."/>
            <person name="Boyum J."/>
            <person name="Mead D."/>
            <person name="Weimer P.J."/>
        </authorList>
    </citation>
    <scope>NUCLEOTIDE SEQUENCE [LARGE SCALE GENOMIC DNA]</scope>
    <source>
        <strain evidence="3">ATCC 27210 / DSM 20455 / JCM 14654 / NCDO 2250 / 7</strain>
        <plasmid evidence="3">pRUMAL01</plasmid>
    </source>
</reference>
<feature type="transmembrane region" description="Helical" evidence="1">
    <location>
        <begin position="34"/>
        <end position="50"/>
    </location>
</feature>
<feature type="transmembrane region" description="Helical" evidence="1">
    <location>
        <begin position="335"/>
        <end position="360"/>
    </location>
</feature>
<dbReference type="OrthoDB" id="3035405at2"/>
<dbReference type="eggNOG" id="ENOG503469D">
    <property type="taxonomic scope" value="Bacteria"/>
</dbReference>
<feature type="transmembrane region" description="Helical" evidence="1">
    <location>
        <begin position="203"/>
        <end position="219"/>
    </location>
</feature>
<geneLocation type="plasmid" evidence="2 3">
    <name>pRUMAL01</name>
</geneLocation>
<keyword evidence="1" id="KW-0472">Membrane</keyword>
<organism evidence="2 3">
    <name type="scientific">Ruminococcus albus (strain ATCC 27210 / DSM 20455 / JCM 14654 / NCDO 2250 / 7)</name>
    <dbReference type="NCBI Taxonomy" id="697329"/>
    <lineage>
        <taxon>Bacteria</taxon>
        <taxon>Bacillati</taxon>
        <taxon>Bacillota</taxon>
        <taxon>Clostridia</taxon>
        <taxon>Eubacteriales</taxon>
        <taxon>Oscillospiraceae</taxon>
        <taxon>Ruminococcus</taxon>
    </lineage>
</organism>
<feature type="transmembrane region" description="Helical" evidence="1">
    <location>
        <begin position="88"/>
        <end position="109"/>
    </location>
</feature>
<keyword evidence="1" id="KW-0812">Transmembrane</keyword>
<accession>E6UK45</accession>
<feature type="transmembrane region" description="Helical" evidence="1">
    <location>
        <begin position="130"/>
        <end position="148"/>
    </location>
</feature>
<feature type="transmembrane region" description="Helical" evidence="1">
    <location>
        <begin position="395"/>
        <end position="417"/>
    </location>
</feature>
<keyword evidence="2" id="KW-0614">Plasmid</keyword>
<dbReference type="Proteomes" id="UP000006919">
    <property type="component" value="Plasmid pRUMAL01"/>
</dbReference>
<evidence type="ECO:0000256" key="1">
    <source>
        <dbReference type="SAM" id="Phobius"/>
    </source>
</evidence>
<feature type="transmembrane region" description="Helical" evidence="1">
    <location>
        <begin position="57"/>
        <end position="76"/>
    </location>
</feature>
<dbReference type="RefSeq" id="WP_013483590.1">
    <property type="nucleotide sequence ID" value="NC_014824.1"/>
</dbReference>
<sequence>MKKNNIDISAKLLLLILSSAVMYIFPNVNELPLVGGYIVFLSIIFIIKSYKNIMSFIVALFLFWFNYSIIFANYFLDMHSFYLRDSYSAVSVIGLRVLLIFNLILCLFTKNSDSKNYEIAWKYNKPVSEIIAWGYLFLLTFILIFGFSRPAKEGGRGSPSTIYEYSIVLFIVGYYFFHSNKYYINLSSFLLILYALQNLYYGGRITALQELTIFFILFVHKKSKTNLKTMIPVVIFSFIIFTGVGLFRANFRLSTSTINDIFESSNNKALTLDTAYSAYYTSLTFIKTESILSLPERLRIFINWICSQLVGGSLIRESNVAQITRRYYIHYYGGVLPFFGHFFMGYIGTILISLVVAKYINDLKSFYKKSGLSKCILLYFVVTTPRWFLYSPSPLFRGAFLVFVVYYITEQFNAFFMKRQYMRMNERDKLQYAKA</sequence>
<keyword evidence="1" id="KW-1133">Transmembrane helix</keyword>
<dbReference type="EMBL" id="CP002404">
    <property type="protein sequence ID" value="ADU24041.1"/>
    <property type="molecule type" value="Genomic_DNA"/>
</dbReference>
<protein>
    <recommendedName>
        <fullName evidence="4">O-antigen polysaccharide polymerase Wzy</fullName>
    </recommendedName>
</protein>
<gene>
    <name evidence="2" type="ordered locus">Rumal_3600</name>
</gene>
<evidence type="ECO:0008006" key="4">
    <source>
        <dbReference type="Google" id="ProtNLM"/>
    </source>
</evidence>
<dbReference type="KEGG" id="ral:Rumal_3600"/>